<evidence type="ECO:0000313" key="2">
    <source>
        <dbReference type="Proteomes" id="UP000075420"/>
    </source>
</evidence>
<dbReference type="Proteomes" id="UP000075420">
    <property type="component" value="Unassembled WGS sequence"/>
</dbReference>
<gene>
    <name evidence="1" type="ORF">BE08_30755</name>
</gene>
<organism evidence="1 2">
    <name type="scientific">Sorangium cellulosum</name>
    <name type="common">Polyangium cellulosum</name>
    <dbReference type="NCBI Taxonomy" id="56"/>
    <lineage>
        <taxon>Bacteria</taxon>
        <taxon>Pseudomonadati</taxon>
        <taxon>Myxococcota</taxon>
        <taxon>Polyangia</taxon>
        <taxon>Polyangiales</taxon>
        <taxon>Polyangiaceae</taxon>
        <taxon>Sorangium</taxon>
    </lineage>
</organism>
<dbReference type="EMBL" id="JELY01001598">
    <property type="protein sequence ID" value="KYF55211.1"/>
    <property type="molecule type" value="Genomic_DNA"/>
</dbReference>
<comment type="caution">
    <text evidence="1">The sequence shown here is derived from an EMBL/GenBank/DDBJ whole genome shotgun (WGS) entry which is preliminary data.</text>
</comment>
<dbReference type="AlphaFoldDB" id="A0A150PHM9"/>
<sequence length="113" mass="12872">MLVNQTKREKILFLHIPASTKRELAGCPVSAAITTWYLLENAGDDIAFVSDTHGDWPFRSGSPDDLSMYREVTGDVVASLISAEILKDEGVEVFDESEPDVYERRLRNVWWKR</sequence>
<evidence type="ECO:0000313" key="1">
    <source>
        <dbReference type="EMBL" id="KYF55211.1"/>
    </source>
</evidence>
<name>A0A150PHM9_SORCE</name>
<proteinExistence type="predicted"/>
<accession>A0A150PHM9</accession>
<protein>
    <submittedName>
        <fullName evidence="1">Uncharacterized protein</fullName>
    </submittedName>
</protein>
<reference evidence="1 2" key="1">
    <citation type="submission" date="2014-02" db="EMBL/GenBank/DDBJ databases">
        <title>The small core and large imbalanced accessory genome model reveals a collaborative survival strategy of Sorangium cellulosum strains in nature.</title>
        <authorList>
            <person name="Han K."/>
            <person name="Peng R."/>
            <person name="Blom J."/>
            <person name="Li Y.-Z."/>
        </authorList>
    </citation>
    <scope>NUCLEOTIDE SEQUENCE [LARGE SCALE GENOMIC DNA]</scope>
    <source>
        <strain evidence="1 2">So0157-25</strain>
    </source>
</reference>